<dbReference type="PANTHER" id="PTHR33129:SF1">
    <property type="entry name" value="ATP-BINDING PROTEIN"/>
    <property type="match status" value="1"/>
</dbReference>
<reference evidence="8 9" key="1">
    <citation type="submission" date="2018-08" db="EMBL/GenBank/DDBJ databases">
        <title>Aphanomyces genome sequencing and annotation.</title>
        <authorList>
            <person name="Minardi D."/>
            <person name="Oidtmann B."/>
            <person name="Van Der Giezen M."/>
            <person name="Studholme D.J."/>
        </authorList>
    </citation>
    <scope>NUCLEOTIDE SEQUENCE [LARGE SCALE GENOMIC DNA]</scope>
    <source>
        <strain evidence="7 9">D2</strain>
        <strain evidence="6 8">Yx</strain>
    </source>
</reference>
<proteinExistence type="predicted"/>
<protein>
    <recommendedName>
        <fullName evidence="5">Crinkler effector protein N-terminal domain-containing protein</fullName>
    </recommendedName>
</protein>
<accession>A0A397A1V8</accession>
<gene>
    <name evidence="6" type="ORF">DYB25_002095</name>
    <name evidence="7" type="ORF">DYB30_001627</name>
</gene>
<evidence type="ECO:0000313" key="8">
    <source>
        <dbReference type="Proteomes" id="UP000266239"/>
    </source>
</evidence>
<organism evidence="6 8">
    <name type="scientific">Aphanomyces astaci</name>
    <name type="common">Crayfish plague agent</name>
    <dbReference type="NCBI Taxonomy" id="112090"/>
    <lineage>
        <taxon>Eukaryota</taxon>
        <taxon>Sar</taxon>
        <taxon>Stramenopiles</taxon>
        <taxon>Oomycota</taxon>
        <taxon>Saprolegniomycetes</taxon>
        <taxon>Saprolegniales</taxon>
        <taxon>Verrucalvaceae</taxon>
        <taxon>Aphanomyces</taxon>
    </lineage>
</organism>
<dbReference type="EMBL" id="QUTA01009905">
    <property type="protein sequence ID" value="RHY00335.1"/>
    <property type="molecule type" value="Genomic_DNA"/>
</dbReference>
<evidence type="ECO:0000259" key="5">
    <source>
        <dbReference type="Pfam" id="PF20147"/>
    </source>
</evidence>
<dbReference type="InterPro" id="IPR052980">
    <property type="entry name" value="Crinkler_effector"/>
</dbReference>
<dbReference type="Pfam" id="PF20147">
    <property type="entry name" value="Crinkler"/>
    <property type="match status" value="1"/>
</dbReference>
<dbReference type="VEuPathDB" id="FungiDB:H257_10354"/>
<keyword evidence="3" id="KW-0964">Secreted</keyword>
<evidence type="ECO:0000313" key="7">
    <source>
        <dbReference type="EMBL" id="RHY68147.1"/>
    </source>
</evidence>
<evidence type="ECO:0000256" key="2">
    <source>
        <dbReference type="ARBA" id="ARBA00004613"/>
    </source>
</evidence>
<dbReference type="PANTHER" id="PTHR33129">
    <property type="entry name" value="PROTEIN KINASE DOMAIN-CONTAINING PROTEIN-RELATED"/>
    <property type="match status" value="1"/>
</dbReference>
<feature type="domain" description="Crinkler effector protein N-terminal" evidence="5">
    <location>
        <begin position="4"/>
        <end position="115"/>
    </location>
</feature>
<dbReference type="AlphaFoldDB" id="A0A397A1V8"/>
<evidence type="ECO:0000256" key="1">
    <source>
        <dbReference type="ARBA" id="ARBA00004340"/>
    </source>
</evidence>
<dbReference type="InterPro" id="IPR045379">
    <property type="entry name" value="Crinkler_N"/>
</dbReference>
<dbReference type="GO" id="GO:0005576">
    <property type="term" value="C:extracellular region"/>
    <property type="evidence" value="ECO:0007669"/>
    <property type="project" value="UniProtKB-SubCell"/>
</dbReference>
<dbReference type="GO" id="GO:0043657">
    <property type="term" value="C:host cell"/>
    <property type="evidence" value="ECO:0007669"/>
    <property type="project" value="UniProtKB-SubCell"/>
</dbReference>
<evidence type="ECO:0000256" key="3">
    <source>
        <dbReference type="ARBA" id="ARBA00022525"/>
    </source>
</evidence>
<feature type="region of interest" description="Disordered" evidence="4">
    <location>
        <begin position="649"/>
        <end position="670"/>
    </location>
</feature>
<evidence type="ECO:0000313" key="9">
    <source>
        <dbReference type="Proteomes" id="UP000266643"/>
    </source>
</evidence>
<sequence length="670" mass="76089">MTKTLKYLVIGDGRIGDVEVEDDQRVYELKKMIRDHHDYSIDAKDIRFYLAKTKDGKWLTTEDDKVKMVTINRFVHQSIKDMMRSGNLMAIARLLNDPIFGFPSDGAAGEIHMLVDVPRLRATSYVVNRLRYPVTEYMTLYPPALVLFWKDLRADQTVVEANAVVELPEGTYLLGYPALGSKVYIRPCYPPLWKLCWEIIHDPKSPHLVILGNPGIGKTFFGFFILLQLARENKTVVYESGMWMCRYLLSGDTVVEGTQDDFFEVLNQPTTYYIVDGVTPPKFQAKIILLTQSKCEVWCPFYRYKCERRYMPVWTWDEISTCHKLLYPDLGMNVVTDCFRRWGGIPQYVLAYALRDTHQAFLETALGIAKCHWLTNAVKELDIRFDASHRLLHYQVSDKFMKLHVDFASQYVQDEVYKRAWRDDPTTLVEFMTAASYTGSDEFAVLRGRMFESYVHSVLPRGGRFQIRRLEPSEGGSGEANADQDDKGGEDEEKADDGAVETKGDVAAQVMAHGTGAGLAAWDIHEDEGIVEVSPQRAVVFNTKAKVASAANGTYLRPAIKHDLPVDAIVKPDMLVTIAAKHLNKQMDLDDALDLLGNPVAPRLFFVLPPGEFDDFPYQRDFESKGNAKGVFKSVIQQFAMQVTPAVVQREMTQPSRDGPSKVAKRSRHE</sequence>
<evidence type="ECO:0000313" key="6">
    <source>
        <dbReference type="EMBL" id="RHY00335.1"/>
    </source>
</evidence>
<dbReference type="EMBL" id="QUTD01004419">
    <property type="protein sequence ID" value="RHY68147.1"/>
    <property type="molecule type" value="Genomic_DNA"/>
</dbReference>
<comment type="caution">
    <text evidence="6">The sequence shown here is derived from an EMBL/GenBank/DDBJ whole genome shotgun (WGS) entry which is preliminary data.</text>
</comment>
<dbReference type="Proteomes" id="UP000266239">
    <property type="component" value="Unassembled WGS sequence"/>
</dbReference>
<name>A0A397A1V8_APHAT</name>
<feature type="region of interest" description="Disordered" evidence="4">
    <location>
        <begin position="469"/>
        <end position="498"/>
    </location>
</feature>
<comment type="subcellular location">
    <subcellularLocation>
        <location evidence="1">Host cell</location>
    </subcellularLocation>
    <subcellularLocation>
        <location evidence="2">Secreted</location>
    </subcellularLocation>
</comment>
<evidence type="ECO:0000256" key="4">
    <source>
        <dbReference type="SAM" id="MobiDB-lite"/>
    </source>
</evidence>
<dbReference type="Proteomes" id="UP000266643">
    <property type="component" value="Unassembled WGS sequence"/>
</dbReference>